<evidence type="ECO:0000313" key="3">
    <source>
        <dbReference type="Proteomes" id="UP000054217"/>
    </source>
</evidence>
<keyword evidence="3" id="KW-1185">Reference proteome</keyword>
<name>A0A0C3PHY9_PISTI</name>
<dbReference type="EMBL" id="KN831958">
    <property type="protein sequence ID" value="KIO08116.1"/>
    <property type="molecule type" value="Genomic_DNA"/>
</dbReference>
<dbReference type="AlphaFoldDB" id="A0A0C3PHY9"/>
<gene>
    <name evidence="2" type="ORF">M404DRAFT_379107</name>
</gene>
<evidence type="ECO:0000313" key="2">
    <source>
        <dbReference type="EMBL" id="KIO08116.1"/>
    </source>
</evidence>
<dbReference type="InParanoid" id="A0A0C3PHY9"/>
<feature type="compositionally biased region" description="Low complexity" evidence="1">
    <location>
        <begin position="155"/>
        <end position="177"/>
    </location>
</feature>
<evidence type="ECO:0000256" key="1">
    <source>
        <dbReference type="SAM" id="MobiDB-lite"/>
    </source>
</evidence>
<accession>A0A0C3PHY9</accession>
<feature type="region of interest" description="Disordered" evidence="1">
    <location>
        <begin position="1"/>
        <end position="20"/>
    </location>
</feature>
<feature type="region of interest" description="Disordered" evidence="1">
    <location>
        <begin position="145"/>
        <end position="193"/>
    </location>
</feature>
<dbReference type="Proteomes" id="UP000054217">
    <property type="component" value="Unassembled WGS sequence"/>
</dbReference>
<proteinExistence type="predicted"/>
<protein>
    <submittedName>
        <fullName evidence="2">Uncharacterized protein</fullName>
    </submittedName>
</protein>
<reference evidence="2 3" key="1">
    <citation type="submission" date="2014-04" db="EMBL/GenBank/DDBJ databases">
        <authorList>
            <consortium name="DOE Joint Genome Institute"/>
            <person name="Kuo A."/>
            <person name="Kohler A."/>
            <person name="Costa M.D."/>
            <person name="Nagy L.G."/>
            <person name="Floudas D."/>
            <person name="Copeland A."/>
            <person name="Barry K.W."/>
            <person name="Cichocki N."/>
            <person name="Veneault-Fourrey C."/>
            <person name="LaButti K."/>
            <person name="Lindquist E.A."/>
            <person name="Lipzen A."/>
            <person name="Lundell T."/>
            <person name="Morin E."/>
            <person name="Murat C."/>
            <person name="Sun H."/>
            <person name="Tunlid A."/>
            <person name="Henrissat B."/>
            <person name="Grigoriev I.V."/>
            <person name="Hibbett D.S."/>
            <person name="Martin F."/>
            <person name="Nordberg H.P."/>
            <person name="Cantor M.N."/>
            <person name="Hua S.X."/>
        </authorList>
    </citation>
    <scope>NUCLEOTIDE SEQUENCE [LARGE SCALE GENOMIC DNA]</scope>
    <source>
        <strain evidence="2 3">Marx 270</strain>
    </source>
</reference>
<dbReference type="HOGENOM" id="CLU_1409313_0_0_1"/>
<reference evidence="3" key="2">
    <citation type="submission" date="2015-01" db="EMBL/GenBank/DDBJ databases">
        <title>Evolutionary Origins and Diversification of the Mycorrhizal Mutualists.</title>
        <authorList>
            <consortium name="DOE Joint Genome Institute"/>
            <consortium name="Mycorrhizal Genomics Consortium"/>
            <person name="Kohler A."/>
            <person name="Kuo A."/>
            <person name="Nagy L.G."/>
            <person name="Floudas D."/>
            <person name="Copeland A."/>
            <person name="Barry K.W."/>
            <person name="Cichocki N."/>
            <person name="Veneault-Fourrey C."/>
            <person name="LaButti K."/>
            <person name="Lindquist E.A."/>
            <person name="Lipzen A."/>
            <person name="Lundell T."/>
            <person name="Morin E."/>
            <person name="Murat C."/>
            <person name="Riley R."/>
            <person name="Ohm R."/>
            <person name="Sun H."/>
            <person name="Tunlid A."/>
            <person name="Henrissat B."/>
            <person name="Grigoriev I.V."/>
            <person name="Hibbett D.S."/>
            <person name="Martin F."/>
        </authorList>
    </citation>
    <scope>NUCLEOTIDE SEQUENCE [LARGE SCALE GENOMIC DNA]</scope>
    <source>
        <strain evidence="3">Marx 270</strain>
    </source>
</reference>
<sequence length="193" mass="19258">MDRRCPLPGDKTTVGGDGAAEDKGAGATVMAGTSPTAAAAAATSIVPDVPIVPALALPLALLLLLLPPDEADGVGATSYEGRVDNGGLLGNNLGNLVLPVGVIGVGVAVAVSKFGEGLAVFGDRPLCPPCSILSLAEDEGNEGIRRRVKRGMDGSSESSSSELPSSSSSELMPPSSSKAGPVKWDRSVPMPSV</sequence>
<organism evidence="2 3">
    <name type="scientific">Pisolithus tinctorius Marx 270</name>
    <dbReference type="NCBI Taxonomy" id="870435"/>
    <lineage>
        <taxon>Eukaryota</taxon>
        <taxon>Fungi</taxon>
        <taxon>Dikarya</taxon>
        <taxon>Basidiomycota</taxon>
        <taxon>Agaricomycotina</taxon>
        <taxon>Agaricomycetes</taxon>
        <taxon>Agaricomycetidae</taxon>
        <taxon>Boletales</taxon>
        <taxon>Sclerodermatineae</taxon>
        <taxon>Pisolithaceae</taxon>
        <taxon>Pisolithus</taxon>
    </lineage>
</organism>